<dbReference type="PROSITE" id="PS50237">
    <property type="entry name" value="HECT"/>
    <property type="match status" value="1"/>
</dbReference>
<organism evidence="10">
    <name type="scientific">Tetraselmis sp. GSL018</name>
    <dbReference type="NCBI Taxonomy" id="582737"/>
    <lineage>
        <taxon>Eukaryota</taxon>
        <taxon>Viridiplantae</taxon>
        <taxon>Chlorophyta</taxon>
        <taxon>core chlorophytes</taxon>
        <taxon>Chlorodendrophyceae</taxon>
        <taxon>Chlorodendrales</taxon>
        <taxon>Chlorodendraceae</taxon>
        <taxon>Tetraselmis</taxon>
    </lineage>
</organism>
<name>A0A061SCE8_9CHLO</name>
<evidence type="ECO:0000256" key="8">
    <source>
        <dbReference type="SAM" id="MobiDB-lite"/>
    </source>
</evidence>
<keyword evidence="3" id="KW-0808">Transferase</keyword>
<evidence type="ECO:0000256" key="5">
    <source>
        <dbReference type="ARBA" id="ARBA00057703"/>
    </source>
</evidence>
<accession>A0A061SCE8</accession>
<feature type="region of interest" description="Disordered" evidence="8">
    <location>
        <begin position="1"/>
        <end position="49"/>
    </location>
</feature>
<proteinExistence type="inferred from homology"/>
<dbReference type="SUPFAM" id="SSF56204">
    <property type="entry name" value="Hect, E3 ligase catalytic domain"/>
    <property type="match status" value="1"/>
</dbReference>
<evidence type="ECO:0000256" key="3">
    <source>
        <dbReference type="ARBA" id="ARBA00022679"/>
    </source>
</evidence>
<feature type="domain" description="HECT" evidence="9">
    <location>
        <begin position="411"/>
        <end position="749"/>
    </location>
</feature>
<dbReference type="GO" id="GO:0006511">
    <property type="term" value="P:ubiquitin-dependent protein catabolic process"/>
    <property type="evidence" value="ECO:0007669"/>
    <property type="project" value="TreeGrafter"/>
</dbReference>
<keyword evidence="10" id="KW-0436">Ligase</keyword>
<dbReference type="Pfam" id="PF00632">
    <property type="entry name" value="HECT"/>
    <property type="match status" value="1"/>
</dbReference>
<feature type="active site" description="Glycyl thioester intermediate" evidence="7">
    <location>
        <position position="717"/>
    </location>
</feature>
<feature type="compositionally biased region" description="Acidic residues" evidence="8">
    <location>
        <begin position="16"/>
        <end position="25"/>
    </location>
</feature>
<dbReference type="GO" id="GO:0000209">
    <property type="term" value="P:protein polyubiquitination"/>
    <property type="evidence" value="ECO:0007669"/>
    <property type="project" value="InterPro"/>
</dbReference>
<dbReference type="GO" id="GO:0061630">
    <property type="term" value="F:ubiquitin protein ligase activity"/>
    <property type="evidence" value="ECO:0007669"/>
    <property type="project" value="UniProtKB-EC"/>
</dbReference>
<dbReference type="AlphaFoldDB" id="A0A061SCE8"/>
<dbReference type="EMBL" id="GBEZ01004810">
    <property type="protein sequence ID" value="JAC80436.1"/>
    <property type="molecule type" value="Transcribed_RNA"/>
</dbReference>
<protein>
    <recommendedName>
        <fullName evidence="2">HECT-type E3 ubiquitin transferase</fullName>
        <ecNumber evidence="2">2.3.2.26</ecNumber>
    </recommendedName>
</protein>
<sequence length="749" mass="82030">MRALFPGDGSAAGGTGEEDEEDEDEGGRGTRRGRAESEPSWEGAHPPTPALREQVGALFQPPLLKRLVDMMIDKGAPPGGRGAADEPSEALCLCRLLRAASHAARRANPSSQVSERLHTSLAFSAGLVQRLWTGYLKPRLAGQSWDSSYAELGDPGWMLPLSVLCPVYTCALSGVSADDSLPLPPREVYDAAAPREGLLHLLKSALWHILWVEGQSSLGSAPGPALALRADLRVGAGRLLRQLNDRNTVRRFAAPEAFLAEELHHERFSSEVAALLSGLGGFDSACESQSRAWAVLRHAPCLVPFQERARAFQMLVSVDRRQRPHEVPPVHFADTEVRHARRLEAARRRHMDNSLAPAQDGWPGEQPFDPDLDAPQAAWPVGHPNRSLVAIRRDFIVEDGFAALNGLGPGLKNRIRVQFVNQFGAVEAGVDGGGLFKDFIWETVRKAFDPQYGFFKATSDHFLYPNPAAGMLHPNAAAMFEYLGRILGKAIYEGILLDLPLAGFFLKKFQSLRNNDISDLSSLDPELYKQLMFLRSYEGDVSELALTFSITSSEMGQTREVDLIPGGSSIPVTSENRVSYIVFVANYRLNRAIAPACAAFLRGVHELIPAAWLQMFNEEELRTLICGSSAGIDIEDLKANVEYGGEYHEHHPVISMFWEVVSEMPPGEQEALLRFVTSCSRPPLLGFKYLEPKLCIQPAGGTCGASSEARLPTASTCMNLLKLPPYQSKEVMIQKIRYSTSSGAGFDLS</sequence>
<evidence type="ECO:0000256" key="6">
    <source>
        <dbReference type="ARBA" id="ARBA00061247"/>
    </source>
</evidence>
<dbReference type="FunFam" id="3.30.2410.10:FF:000011">
    <property type="entry name" value="Putative Ubiquitin-protein ligase E3C"/>
    <property type="match status" value="1"/>
</dbReference>
<dbReference type="PANTHER" id="PTHR45700:SF6">
    <property type="entry name" value="E3 UBIQUITIN-PROTEIN LIGASE UPL6"/>
    <property type="match status" value="1"/>
</dbReference>
<comment type="catalytic activity">
    <reaction evidence="1">
        <text>S-ubiquitinyl-[E2 ubiquitin-conjugating enzyme]-L-cysteine + [acceptor protein]-L-lysine = [E2 ubiquitin-conjugating enzyme]-L-cysteine + N(6)-ubiquitinyl-[acceptor protein]-L-lysine.</text>
        <dbReference type="EC" id="2.3.2.26"/>
    </reaction>
</comment>
<dbReference type="InterPro" id="IPR044611">
    <property type="entry name" value="E3A/B/C-like"/>
</dbReference>
<dbReference type="CDD" id="cd00078">
    <property type="entry name" value="HECTc"/>
    <property type="match status" value="1"/>
</dbReference>
<dbReference type="SMART" id="SM00119">
    <property type="entry name" value="HECTc"/>
    <property type="match status" value="1"/>
</dbReference>
<comment type="similarity">
    <text evidence="6">Belongs to the UPL family.</text>
</comment>
<evidence type="ECO:0000256" key="2">
    <source>
        <dbReference type="ARBA" id="ARBA00012485"/>
    </source>
</evidence>
<evidence type="ECO:0000256" key="7">
    <source>
        <dbReference type="PROSITE-ProRule" id="PRU00104"/>
    </source>
</evidence>
<dbReference type="Gene3D" id="3.30.2160.10">
    <property type="entry name" value="Hect, E3 ligase catalytic domain"/>
    <property type="match status" value="1"/>
</dbReference>
<dbReference type="GO" id="GO:0016874">
    <property type="term" value="F:ligase activity"/>
    <property type="evidence" value="ECO:0007669"/>
    <property type="project" value="UniProtKB-KW"/>
</dbReference>
<evidence type="ECO:0000259" key="9">
    <source>
        <dbReference type="PROSITE" id="PS50237"/>
    </source>
</evidence>
<dbReference type="PANTHER" id="PTHR45700">
    <property type="entry name" value="UBIQUITIN-PROTEIN LIGASE E3C"/>
    <property type="match status" value="1"/>
</dbReference>
<evidence type="ECO:0000313" key="10">
    <source>
        <dbReference type="EMBL" id="JAC80436.1"/>
    </source>
</evidence>
<dbReference type="Gene3D" id="3.90.1750.10">
    <property type="entry name" value="Hect, E3 ligase catalytic domains"/>
    <property type="match status" value="1"/>
</dbReference>
<dbReference type="EC" id="2.3.2.26" evidence="2"/>
<dbReference type="Gene3D" id="3.30.2410.10">
    <property type="entry name" value="Hect, E3 ligase catalytic domain"/>
    <property type="match status" value="1"/>
</dbReference>
<dbReference type="InterPro" id="IPR000569">
    <property type="entry name" value="HECT_dom"/>
</dbReference>
<dbReference type="FunFam" id="3.30.2160.10:FF:000002">
    <property type="entry name" value="Putative Ubiquitin-protein ligase E3C"/>
    <property type="match status" value="1"/>
</dbReference>
<dbReference type="InterPro" id="IPR035983">
    <property type="entry name" value="Hect_E3_ubiquitin_ligase"/>
</dbReference>
<keyword evidence="4 7" id="KW-0833">Ubl conjugation pathway</keyword>
<evidence type="ECO:0000256" key="4">
    <source>
        <dbReference type="ARBA" id="ARBA00022786"/>
    </source>
</evidence>
<reference evidence="10" key="1">
    <citation type="submission" date="2014-05" db="EMBL/GenBank/DDBJ databases">
        <title>The transcriptome of the halophilic microalga Tetraselmis sp. GSL018 isolated from the Great Salt Lake, Utah.</title>
        <authorList>
            <person name="Jinkerson R.E."/>
            <person name="D'Adamo S."/>
            <person name="Posewitz M.C."/>
        </authorList>
    </citation>
    <scope>NUCLEOTIDE SEQUENCE</scope>
    <source>
        <strain evidence="10">GSL018</strain>
    </source>
</reference>
<comment type="function">
    <text evidence="5">Probable E3 ubiquitin-protein ligase which mediates ubiquitination and subsequent proteasomal degradation of target proteins.</text>
</comment>
<evidence type="ECO:0000256" key="1">
    <source>
        <dbReference type="ARBA" id="ARBA00000885"/>
    </source>
</evidence>
<gene>
    <name evidence="10" type="primary">UBE3C</name>
    <name evidence="10" type="ORF">TSPGSL018_10283</name>
</gene>